<proteinExistence type="inferred from homology"/>
<evidence type="ECO:0000256" key="6">
    <source>
        <dbReference type="SAM" id="MobiDB-lite"/>
    </source>
</evidence>
<comment type="cofactor">
    <cofactor evidence="1">
        <name>FAD</name>
        <dbReference type="ChEBI" id="CHEBI:57692"/>
    </cofactor>
</comment>
<dbReference type="GO" id="GO:0003995">
    <property type="term" value="F:acyl-CoA dehydrogenase activity"/>
    <property type="evidence" value="ECO:0007669"/>
    <property type="project" value="TreeGrafter"/>
</dbReference>
<comment type="similarity">
    <text evidence="2">Belongs to the acyl-CoA dehydrogenase family.</text>
</comment>
<dbReference type="PANTHER" id="PTHR43884:SF20">
    <property type="entry name" value="ACYL-COA DEHYDROGENASE FADE28"/>
    <property type="match status" value="1"/>
</dbReference>
<evidence type="ECO:0000313" key="10">
    <source>
        <dbReference type="Proteomes" id="UP000291591"/>
    </source>
</evidence>
<dbReference type="InterPro" id="IPR037069">
    <property type="entry name" value="AcylCoA_DH/ox_N_sf"/>
</dbReference>
<evidence type="ECO:0000256" key="5">
    <source>
        <dbReference type="ARBA" id="ARBA00023002"/>
    </source>
</evidence>
<dbReference type="GO" id="GO:0050660">
    <property type="term" value="F:flavin adenine dinucleotide binding"/>
    <property type="evidence" value="ECO:0007669"/>
    <property type="project" value="InterPro"/>
</dbReference>
<comment type="caution">
    <text evidence="9">The sequence shown here is derived from an EMBL/GenBank/DDBJ whole genome shotgun (WGS) entry which is preliminary data.</text>
</comment>
<dbReference type="AlphaFoldDB" id="A0A4Q7UVH7"/>
<dbReference type="InterPro" id="IPR036250">
    <property type="entry name" value="AcylCo_DH-like_C"/>
</dbReference>
<dbReference type="EMBL" id="SHKL01000001">
    <property type="protein sequence ID" value="RZT85987.1"/>
    <property type="molecule type" value="Genomic_DNA"/>
</dbReference>
<name>A0A4Q7UVH7_PSEST</name>
<dbReference type="PANTHER" id="PTHR43884">
    <property type="entry name" value="ACYL-COA DEHYDROGENASE"/>
    <property type="match status" value="1"/>
</dbReference>
<sequence>MAENDDDKTPSVPASGDEPVRPAVPEEPTVQATVPSTPEFDFSAEQNELRTGLRRFVERQSDEATVRRLIETDLGYDRALWGRLGSELGALALAVPEDLGGAGAGLVDQAIAAEELGAALFCGPLLGTVGLAIPALVAAPAGPVRDELLPALAEGTRTAAFVGALFAPYDPSATTIASSGAGERTTLSGTVEQVPDAGAADVLLVAASGPDGPVLVAVESADARITVRGSLDLTRRHARVDLDGAQGRVVASGAGADRAIRHAYAVAGVLLAAEQVGIAQHLLDITVAYAKERLQFGRPIGSFQAVKHRCADMLVAVEHARSTAYHAAWAVQDPSLDDPELAVAIAQSTCSEACYRIAADAIQMHGGIGFTWEHQAHLYYKRAIADAALLGSAEAYREVVSSRVLDALGDVRAPVVATG</sequence>
<dbReference type="Pfam" id="PF00441">
    <property type="entry name" value="Acyl-CoA_dh_1"/>
    <property type="match status" value="1"/>
</dbReference>
<reference evidence="9 10" key="1">
    <citation type="submission" date="2019-02" db="EMBL/GenBank/DDBJ databases">
        <title>Sequencing the genomes of 1000 actinobacteria strains.</title>
        <authorList>
            <person name="Klenk H.-P."/>
        </authorList>
    </citation>
    <scope>NUCLEOTIDE SEQUENCE [LARGE SCALE GENOMIC DNA]</scope>
    <source>
        <strain evidence="9 10">DSM 45779</strain>
    </source>
</reference>
<dbReference type="RefSeq" id="WP_242623095.1">
    <property type="nucleotide sequence ID" value="NZ_SHKL01000001.1"/>
</dbReference>
<dbReference type="Proteomes" id="UP000291591">
    <property type="component" value="Unassembled WGS sequence"/>
</dbReference>
<dbReference type="Pfam" id="PF02771">
    <property type="entry name" value="Acyl-CoA_dh_N"/>
    <property type="match status" value="1"/>
</dbReference>
<accession>A0A4Q7UVH7</accession>
<gene>
    <name evidence="9" type="ORF">EV383_2875</name>
</gene>
<evidence type="ECO:0000256" key="2">
    <source>
        <dbReference type="ARBA" id="ARBA00009347"/>
    </source>
</evidence>
<keyword evidence="5" id="KW-0560">Oxidoreductase</keyword>
<feature type="domain" description="Acyl-CoA dehydrogenase/oxidase C-terminal" evidence="7">
    <location>
        <begin position="268"/>
        <end position="404"/>
    </location>
</feature>
<evidence type="ECO:0000259" key="8">
    <source>
        <dbReference type="Pfam" id="PF02771"/>
    </source>
</evidence>
<keyword evidence="3" id="KW-0285">Flavoprotein</keyword>
<organism evidence="9 10">
    <name type="scientific">Pseudonocardia sediminis</name>
    <dbReference type="NCBI Taxonomy" id="1397368"/>
    <lineage>
        <taxon>Bacteria</taxon>
        <taxon>Bacillati</taxon>
        <taxon>Actinomycetota</taxon>
        <taxon>Actinomycetes</taxon>
        <taxon>Pseudonocardiales</taxon>
        <taxon>Pseudonocardiaceae</taxon>
        <taxon>Pseudonocardia</taxon>
    </lineage>
</organism>
<keyword evidence="10" id="KW-1185">Reference proteome</keyword>
<dbReference type="SUPFAM" id="SSF56645">
    <property type="entry name" value="Acyl-CoA dehydrogenase NM domain-like"/>
    <property type="match status" value="1"/>
</dbReference>
<dbReference type="Gene3D" id="1.10.540.10">
    <property type="entry name" value="Acyl-CoA dehydrogenase/oxidase, N-terminal domain"/>
    <property type="match status" value="1"/>
</dbReference>
<evidence type="ECO:0000313" key="9">
    <source>
        <dbReference type="EMBL" id="RZT85987.1"/>
    </source>
</evidence>
<evidence type="ECO:0000256" key="4">
    <source>
        <dbReference type="ARBA" id="ARBA00022827"/>
    </source>
</evidence>
<keyword evidence="4" id="KW-0274">FAD</keyword>
<feature type="domain" description="Acyl-CoA dehydrogenase/oxidase N-terminal" evidence="8">
    <location>
        <begin position="43"/>
        <end position="155"/>
    </location>
</feature>
<evidence type="ECO:0000256" key="3">
    <source>
        <dbReference type="ARBA" id="ARBA00022630"/>
    </source>
</evidence>
<dbReference type="InterPro" id="IPR009075">
    <property type="entry name" value="AcylCo_DH/oxidase_C"/>
</dbReference>
<evidence type="ECO:0000256" key="1">
    <source>
        <dbReference type="ARBA" id="ARBA00001974"/>
    </source>
</evidence>
<feature type="region of interest" description="Disordered" evidence="6">
    <location>
        <begin position="1"/>
        <end position="38"/>
    </location>
</feature>
<dbReference type="Gene3D" id="1.20.140.10">
    <property type="entry name" value="Butyryl-CoA Dehydrogenase, subunit A, domain 3"/>
    <property type="match status" value="1"/>
</dbReference>
<dbReference type="SUPFAM" id="SSF47203">
    <property type="entry name" value="Acyl-CoA dehydrogenase C-terminal domain-like"/>
    <property type="match status" value="1"/>
</dbReference>
<dbReference type="InterPro" id="IPR013786">
    <property type="entry name" value="AcylCoA_DH/ox_N"/>
</dbReference>
<evidence type="ECO:0000259" key="7">
    <source>
        <dbReference type="Pfam" id="PF00441"/>
    </source>
</evidence>
<dbReference type="InterPro" id="IPR009100">
    <property type="entry name" value="AcylCoA_DH/oxidase_NM_dom_sf"/>
</dbReference>
<protein>
    <submittedName>
        <fullName evidence="9">Alkylation response protein AidB-like acyl-CoA dehydrogenase</fullName>
    </submittedName>
</protein>